<dbReference type="EMBL" id="FNFO01000001">
    <property type="protein sequence ID" value="SDJ88835.1"/>
    <property type="molecule type" value="Genomic_DNA"/>
</dbReference>
<dbReference type="Gene3D" id="3.55.50.30">
    <property type="match status" value="1"/>
</dbReference>
<dbReference type="PIRSF" id="PIRSF018266">
    <property type="entry name" value="FecR"/>
    <property type="match status" value="1"/>
</dbReference>
<dbReference type="PANTHER" id="PTHR30273">
    <property type="entry name" value="PERIPLASMIC SIGNAL SENSOR AND SIGMA FACTOR ACTIVATOR FECR-RELATED"/>
    <property type="match status" value="1"/>
</dbReference>
<evidence type="ECO:0000259" key="3">
    <source>
        <dbReference type="Pfam" id="PF16344"/>
    </source>
</evidence>
<evidence type="ECO:0000259" key="2">
    <source>
        <dbReference type="Pfam" id="PF04773"/>
    </source>
</evidence>
<dbReference type="InterPro" id="IPR012373">
    <property type="entry name" value="Ferrdict_sens_TM"/>
</dbReference>
<dbReference type="OrthoDB" id="1523489at2"/>
<accession>A0A1G8XFW3</accession>
<dbReference type="PANTHER" id="PTHR30273:SF2">
    <property type="entry name" value="PROTEIN FECR"/>
    <property type="match status" value="1"/>
</dbReference>
<keyword evidence="1" id="KW-0472">Membrane</keyword>
<dbReference type="GO" id="GO:0016989">
    <property type="term" value="F:sigma factor antagonist activity"/>
    <property type="evidence" value="ECO:0007669"/>
    <property type="project" value="TreeGrafter"/>
</dbReference>
<proteinExistence type="predicted"/>
<feature type="domain" description="Protein FecR C-terminal" evidence="3">
    <location>
        <begin position="259"/>
        <end position="323"/>
    </location>
</feature>
<sequence length="332" mass="37824">MEKPAQSLLDRYFAGTCSSAETAYVVAWLSTDEGQAYHSRLMDQHFSHFDEEVDLSRRRMATESEKKALQAIYEAAAPAPALVPLAKRPRKPVFWLGMAASWLLLLGVGALAWYWVQNRQIEYTTAFGEVRTFTLADSSVVTLNANSTLRHRKDAPRSVYLEGEAFFDVHHTADDAPFTVHAGQIDVHVLGTEFNVNNRHQETEVVLLSGKVKLDIDAQQPQEILMEPNDRVAYHDAEDRVVRQVITPDLYTAWRDRMLVFDHTPLREIAQLLQDTYDLTLETNDPSLYALEFTAQVPADNTDLLLELLEKSFDISITRTQNTLFMRKNIRP</sequence>
<reference evidence="4 5" key="1">
    <citation type="submission" date="2016-10" db="EMBL/GenBank/DDBJ databases">
        <authorList>
            <person name="de Groot N.N."/>
        </authorList>
    </citation>
    <scope>NUCLEOTIDE SEQUENCE [LARGE SCALE GENOMIC DNA]</scope>
    <source>
        <strain evidence="4 5">DSM 25186</strain>
    </source>
</reference>
<name>A0A1G8XFW3_9BACT</name>
<keyword evidence="1" id="KW-1133">Transmembrane helix</keyword>
<dbReference type="Pfam" id="PF04773">
    <property type="entry name" value="FecR"/>
    <property type="match status" value="1"/>
</dbReference>
<feature type="domain" description="FecR protein" evidence="2">
    <location>
        <begin position="123"/>
        <end position="213"/>
    </location>
</feature>
<dbReference type="Gene3D" id="2.60.120.1440">
    <property type="match status" value="1"/>
</dbReference>
<protein>
    <submittedName>
        <fullName evidence="4">Ferric-dicitrate binding protein FerR, regulates iron transport through sigma-19</fullName>
    </submittedName>
</protein>
<dbReference type="InterPro" id="IPR032508">
    <property type="entry name" value="FecR_C"/>
</dbReference>
<feature type="transmembrane region" description="Helical" evidence="1">
    <location>
        <begin position="93"/>
        <end position="116"/>
    </location>
</feature>
<organism evidence="4 5">
    <name type="scientific">Catalinimonas alkaloidigena</name>
    <dbReference type="NCBI Taxonomy" id="1075417"/>
    <lineage>
        <taxon>Bacteria</taxon>
        <taxon>Pseudomonadati</taxon>
        <taxon>Bacteroidota</taxon>
        <taxon>Cytophagia</taxon>
        <taxon>Cytophagales</taxon>
        <taxon>Catalimonadaceae</taxon>
        <taxon>Catalinimonas</taxon>
    </lineage>
</organism>
<gene>
    <name evidence="4" type="ORF">SAMN05421823_101341</name>
</gene>
<dbReference type="STRING" id="1075417.SAMN05421823_101341"/>
<evidence type="ECO:0000313" key="4">
    <source>
        <dbReference type="EMBL" id="SDJ88835.1"/>
    </source>
</evidence>
<dbReference type="AlphaFoldDB" id="A0A1G8XFW3"/>
<keyword evidence="5" id="KW-1185">Reference proteome</keyword>
<evidence type="ECO:0000256" key="1">
    <source>
        <dbReference type="SAM" id="Phobius"/>
    </source>
</evidence>
<dbReference type="InterPro" id="IPR006860">
    <property type="entry name" value="FecR"/>
</dbReference>
<keyword evidence="1" id="KW-0812">Transmembrane</keyword>
<dbReference type="Pfam" id="PF16344">
    <property type="entry name" value="FecR_C"/>
    <property type="match status" value="1"/>
</dbReference>
<dbReference type="RefSeq" id="WP_089678274.1">
    <property type="nucleotide sequence ID" value="NZ_FNFO01000001.1"/>
</dbReference>
<evidence type="ECO:0000313" key="5">
    <source>
        <dbReference type="Proteomes" id="UP000198510"/>
    </source>
</evidence>
<dbReference type="Proteomes" id="UP000198510">
    <property type="component" value="Unassembled WGS sequence"/>
</dbReference>